<dbReference type="InterPro" id="IPR015813">
    <property type="entry name" value="Pyrv/PenolPyrv_kinase-like_dom"/>
</dbReference>
<dbReference type="InterPro" id="IPR005000">
    <property type="entry name" value="Aldolase/citrate-lyase_domain"/>
</dbReference>
<name>A0A844FZI4_9BACT</name>
<dbReference type="PANTHER" id="PTHR30502:SF0">
    <property type="entry name" value="PHOSPHOENOLPYRUVATE CARBOXYLASE FAMILY PROTEIN"/>
    <property type="match status" value="1"/>
</dbReference>
<dbReference type="SUPFAM" id="SSF51621">
    <property type="entry name" value="Phosphoenolpyruvate/pyruvate domain"/>
    <property type="match status" value="1"/>
</dbReference>
<dbReference type="EMBL" id="VUNS01000002">
    <property type="protein sequence ID" value="MST96144.1"/>
    <property type="molecule type" value="Genomic_DNA"/>
</dbReference>
<dbReference type="PANTHER" id="PTHR30502">
    <property type="entry name" value="2-KETO-3-DEOXY-L-RHAMNONATE ALDOLASE"/>
    <property type="match status" value="1"/>
</dbReference>
<evidence type="ECO:0000313" key="6">
    <source>
        <dbReference type="Proteomes" id="UP000435649"/>
    </source>
</evidence>
<organism evidence="5 6">
    <name type="scientific">Victivallis lenta</name>
    <dbReference type="NCBI Taxonomy" id="2606640"/>
    <lineage>
        <taxon>Bacteria</taxon>
        <taxon>Pseudomonadati</taxon>
        <taxon>Lentisphaerota</taxon>
        <taxon>Lentisphaeria</taxon>
        <taxon>Victivallales</taxon>
        <taxon>Victivallaceae</taxon>
        <taxon>Victivallis</taxon>
    </lineage>
</organism>
<dbReference type="Gene3D" id="3.20.20.60">
    <property type="entry name" value="Phosphoenolpyruvate-binding domains"/>
    <property type="match status" value="1"/>
</dbReference>
<comment type="caution">
    <text evidence="5">The sequence shown here is derived from an EMBL/GenBank/DDBJ whole genome shotgun (WGS) entry which is preliminary data.</text>
</comment>
<evidence type="ECO:0000256" key="1">
    <source>
        <dbReference type="ARBA" id="ARBA00005568"/>
    </source>
</evidence>
<dbReference type="Proteomes" id="UP000435649">
    <property type="component" value="Unassembled WGS sequence"/>
</dbReference>
<dbReference type="Pfam" id="PF03328">
    <property type="entry name" value="HpcH_HpaI"/>
    <property type="match status" value="1"/>
</dbReference>
<dbReference type="RefSeq" id="WP_106054746.1">
    <property type="nucleotide sequence ID" value="NZ_DBFCGB010000277.1"/>
</dbReference>
<evidence type="ECO:0000256" key="2">
    <source>
        <dbReference type="ARBA" id="ARBA00022723"/>
    </source>
</evidence>
<keyword evidence="3" id="KW-0456">Lyase</keyword>
<dbReference type="GO" id="GO:0005737">
    <property type="term" value="C:cytoplasm"/>
    <property type="evidence" value="ECO:0007669"/>
    <property type="project" value="TreeGrafter"/>
</dbReference>
<evidence type="ECO:0000256" key="3">
    <source>
        <dbReference type="ARBA" id="ARBA00023239"/>
    </source>
</evidence>
<gene>
    <name evidence="5" type="ORF">FYJ85_03675</name>
</gene>
<evidence type="ECO:0000259" key="4">
    <source>
        <dbReference type="Pfam" id="PF03328"/>
    </source>
</evidence>
<keyword evidence="6" id="KW-1185">Reference proteome</keyword>
<proteinExistence type="inferred from homology"/>
<dbReference type="GO" id="GO:0016832">
    <property type="term" value="F:aldehyde-lyase activity"/>
    <property type="evidence" value="ECO:0007669"/>
    <property type="project" value="TreeGrafter"/>
</dbReference>
<evidence type="ECO:0000313" key="5">
    <source>
        <dbReference type="EMBL" id="MST96144.1"/>
    </source>
</evidence>
<feature type="domain" description="HpcH/HpaI aldolase/citrate lyase" evidence="4">
    <location>
        <begin position="22"/>
        <end position="221"/>
    </location>
</feature>
<comment type="similarity">
    <text evidence="1">Belongs to the HpcH/HpaI aldolase family.</text>
</comment>
<reference evidence="5 6" key="1">
    <citation type="submission" date="2019-08" db="EMBL/GenBank/DDBJ databases">
        <title>In-depth cultivation of the pig gut microbiome towards novel bacterial diversity and tailored functional studies.</title>
        <authorList>
            <person name="Wylensek D."/>
            <person name="Hitch T.C.A."/>
            <person name="Clavel T."/>
        </authorList>
    </citation>
    <scope>NUCLEOTIDE SEQUENCE [LARGE SCALE GENOMIC DNA]</scope>
    <source>
        <strain evidence="5 6">BBE-744-WT-12</strain>
    </source>
</reference>
<sequence>MMQLNHLERFRSITESGRTAYGCVLTSTDAGLAELAGEAGFDFAWIDLEHSPLTITDAAHLLMALRGTGCAPFIRVAWNVPCLLKPALDLAPAAVIIPMVNTAEEARRAAAACRYPADGGERGFATRRATGYGRMPLREYLEHSHGEPLVFVQIEHRDAVRNIDGILAAPGVDGVCIGPFDLSASYGKTGDFRDPEIAAAIDLVREKTLAAGLLLGGFCPDPEFWGTRFLHWKALSTDTDALFRAYRSMLQSQRSIQEEE</sequence>
<protein>
    <recommendedName>
        <fullName evidence="4">HpcH/HpaI aldolase/citrate lyase domain-containing protein</fullName>
    </recommendedName>
</protein>
<dbReference type="GO" id="GO:0046872">
    <property type="term" value="F:metal ion binding"/>
    <property type="evidence" value="ECO:0007669"/>
    <property type="project" value="UniProtKB-KW"/>
</dbReference>
<keyword evidence="2" id="KW-0479">Metal-binding</keyword>
<accession>A0A844FZI4</accession>
<dbReference type="AlphaFoldDB" id="A0A844FZI4"/>
<dbReference type="InterPro" id="IPR040442">
    <property type="entry name" value="Pyrv_kinase-like_dom_sf"/>
</dbReference>
<dbReference type="InterPro" id="IPR050251">
    <property type="entry name" value="HpcH-HpaI_aldolase"/>
</dbReference>